<evidence type="ECO:0000313" key="6">
    <source>
        <dbReference type="EMBL" id="KAJ1919585.1"/>
    </source>
</evidence>
<evidence type="ECO:0008006" key="8">
    <source>
        <dbReference type="Google" id="ProtNLM"/>
    </source>
</evidence>
<keyword evidence="4" id="KW-0496">Mitochondrion</keyword>
<feature type="region of interest" description="Disordered" evidence="5">
    <location>
        <begin position="83"/>
        <end position="135"/>
    </location>
</feature>
<gene>
    <name evidence="6" type="ORF">IWQ60_007208</name>
</gene>
<dbReference type="Proteomes" id="UP001150569">
    <property type="component" value="Unassembled WGS sequence"/>
</dbReference>
<evidence type="ECO:0000256" key="2">
    <source>
        <dbReference type="ARBA" id="ARBA00009116"/>
    </source>
</evidence>
<dbReference type="GO" id="GO:0005739">
    <property type="term" value="C:mitochondrion"/>
    <property type="evidence" value="ECO:0007669"/>
    <property type="project" value="UniProtKB-SubCell"/>
</dbReference>
<protein>
    <recommendedName>
        <fullName evidence="8">ATP11-domain-containing protein</fullName>
    </recommendedName>
</protein>
<accession>A0A9W8A734</accession>
<feature type="compositionally biased region" description="Low complexity" evidence="5">
    <location>
        <begin position="111"/>
        <end position="130"/>
    </location>
</feature>
<dbReference type="AlphaFoldDB" id="A0A9W8A734"/>
<keyword evidence="7" id="KW-1185">Reference proteome</keyword>
<feature type="compositionally biased region" description="Basic and acidic residues" evidence="5">
    <location>
        <begin position="83"/>
        <end position="95"/>
    </location>
</feature>
<organism evidence="6 7">
    <name type="scientific">Tieghemiomyces parasiticus</name>
    <dbReference type="NCBI Taxonomy" id="78921"/>
    <lineage>
        <taxon>Eukaryota</taxon>
        <taxon>Fungi</taxon>
        <taxon>Fungi incertae sedis</taxon>
        <taxon>Zoopagomycota</taxon>
        <taxon>Kickxellomycotina</taxon>
        <taxon>Dimargaritomycetes</taxon>
        <taxon>Dimargaritales</taxon>
        <taxon>Dimargaritaceae</taxon>
        <taxon>Tieghemiomyces</taxon>
    </lineage>
</organism>
<sequence length="313" mass="35650">MRFSIRSLTVIRAAAHRAARLPAPSPGTPPSRLAHCLGYHLPLSRRNHSNVPEQLKEKYAEQLLQKAKAEGHASVDELLAKHKERQRQRDLELKKQSAQQEAKPAPKPVDKAAPTPSADTAARPKAAGAAPTSNGNQLIKPLDQIIRLDRIMDEDIETISKLWTEYHSIKNHLSAVIPTESYQKLYKRSQLYPRFIFPVPQSEGIEVYYCQFHFHQCYFTPLLEYKTHGESAKPYLTLTHYSDLKDSKGIVLMRGEIQDKCPLTMDTAHYLSLALQQFYLTGSPEKHQLVEDFNLRPSEFDFDRLVAEANKLD</sequence>
<dbReference type="EMBL" id="JANBPT010000468">
    <property type="protein sequence ID" value="KAJ1919585.1"/>
    <property type="molecule type" value="Genomic_DNA"/>
</dbReference>
<comment type="subcellular location">
    <subcellularLocation>
        <location evidence="1">Mitochondrion</location>
    </subcellularLocation>
</comment>
<evidence type="ECO:0000256" key="5">
    <source>
        <dbReference type="SAM" id="MobiDB-lite"/>
    </source>
</evidence>
<evidence type="ECO:0000256" key="1">
    <source>
        <dbReference type="ARBA" id="ARBA00004173"/>
    </source>
</evidence>
<dbReference type="GO" id="GO:0033615">
    <property type="term" value="P:mitochondrial proton-transporting ATP synthase complex assembly"/>
    <property type="evidence" value="ECO:0007669"/>
    <property type="project" value="TreeGrafter"/>
</dbReference>
<reference evidence="6" key="1">
    <citation type="submission" date="2022-07" db="EMBL/GenBank/DDBJ databases">
        <title>Phylogenomic reconstructions and comparative analyses of Kickxellomycotina fungi.</title>
        <authorList>
            <person name="Reynolds N.K."/>
            <person name="Stajich J.E."/>
            <person name="Barry K."/>
            <person name="Grigoriev I.V."/>
            <person name="Crous P."/>
            <person name="Smith M.E."/>
        </authorList>
    </citation>
    <scope>NUCLEOTIDE SEQUENCE</scope>
    <source>
        <strain evidence="6">RSA 861</strain>
    </source>
</reference>
<evidence type="ECO:0000313" key="7">
    <source>
        <dbReference type="Proteomes" id="UP001150569"/>
    </source>
</evidence>
<dbReference type="PANTHER" id="PTHR13126">
    <property type="entry name" value="CHAPERONE ATP11"/>
    <property type="match status" value="1"/>
</dbReference>
<dbReference type="PANTHER" id="PTHR13126:SF0">
    <property type="entry name" value="ATP SYNTHASE MITOCHONDRIAL F1 COMPLEX ASSEMBLY FACTOR 1"/>
    <property type="match status" value="1"/>
</dbReference>
<dbReference type="InterPro" id="IPR010591">
    <property type="entry name" value="ATP11"/>
</dbReference>
<evidence type="ECO:0000256" key="4">
    <source>
        <dbReference type="ARBA" id="ARBA00023128"/>
    </source>
</evidence>
<name>A0A9W8A734_9FUNG</name>
<comment type="similarity">
    <text evidence="2">Belongs to the ATP11 family.</text>
</comment>
<dbReference type="OrthoDB" id="16535at2759"/>
<proteinExistence type="inferred from homology"/>
<evidence type="ECO:0000256" key="3">
    <source>
        <dbReference type="ARBA" id="ARBA00022946"/>
    </source>
</evidence>
<comment type="caution">
    <text evidence="6">The sequence shown here is derived from an EMBL/GenBank/DDBJ whole genome shotgun (WGS) entry which is preliminary data.</text>
</comment>
<keyword evidence="3" id="KW-0809">Transit peptide</keyword>
<dbReference type="Pfam" id="PF06644">
    <property type="entry name" value="ATP11"/>
    <property type="match status" value="1"/>
</dbReference>